<evidence type="ECO:0000259" key="2">
    <source>
        <dbReference type="Pfam" id="PF07905"/>
    </source>
</evidence>
<dbReference type="PANTHER" id="PTHR33744">
    <property type="entry name" value="CARBOHYDRATE DIACID REGULATOR"/>
    <property type="match status" value="1"/>
</dbReference>
<dbReference type="GO" id="GO:0003677">
    <property type="term" value="F:DNA binding"/>
    <property type="evidence" value="ECO:0007669"/>
    <property type="project" value="UniProtKB-KW"/>
</dbReference>
<evidence type="ECO:0000259" key="4">
    <source>
        <dbReference type="Pfam" id="PF17853"/>
    </source>
</evidence>
<dbReference type="PANTHER" id="PTHR33744:SF17">
    <property type="entry name" value="CONSERVED PROTEIN"/>
    <property type="match status" value="1"/>
</dbReference>
<keyword evidence="5" id="KW-0238">DNA-binding</keyword>
<dbReference type="Gene3D" id="1.10.10.2840">
    <property type="entry name" value="PucR C-terminal helix-turn-helix domain"/>
    <property type="match status" value="1"/>
</dbReference>
<dbReference type="InterPro" id="IPR041522">
    <property type="entry name" value="CdaR_GGDEF"/>
</dbReference>
<dbReference type="RefSeq" id="WP_170201717.1">
    <property type="nucleotide sequence ID" value="NZ_RJKE01000001.1"/>
</dbReference>
<sequence length="475" mass="50706">MQLRDVLEQPGRNLPVLIGAQALDRPLRSSFTTDLLDPGRYLVGGEMVLTGLMWRKEPADSEVFVENLARAGIAALGAGEGLLGSVPDDLVEACRRHAVPLFAVPADVSFREITERMATVLWAEREATALAARSRHRGLIAALTSGATLREVWPSVHAWTVGSSGRVLAGGRLPEARRLATAFLSADRLPAAATIDGRLYRIEGLPGVARLGGRFVASTSPEGIDELVSLAALDLARTESARQVERRLAAQLVEAVAAEENPAPALRACGLDADGAHLVLVGSLSGGPAGALLEELTDGAVADLDGTAVAVVPERPGLLAELREDVLRMAVATRVTIGVSRAARAPQGLPAALTEARHAHAYALERPGRSRVVGCDELASHDLLLAGIPATARRAFADRLLAPLVDYDARGGSELLRTLEAFLACDGSWTRCASVMHVHVNTLRYRMRRIADLTGRDLDLFSDRVDFHLALRLRR</sequence>
<dbReference type="InterPro" id="IPR051448">
    <property type="entry name" value="CdaR-like_regulators"/>
</dbReference>
<accession>A0A3N1D815</accession>
<dbReference type="EMBL" id="RJKE01000001">
    <property type="protein sequence ID" value="ROO89683.1"/>
    <property type="molecule type" value="Genomic_DNA"/>
</dbReference>
<dbReference type="Proteomes" id="UP000272400">
    <property type="component" value="Unassembled WGS sequence"/>
</dbReference>
<feature type="domain" description="Purine catabolism PurC-like" evidence="2">
    <location>
        <begin position="5"/>
        <end position="119"/>
    </location>
</feature>
<dbReference type="Pfam" id="PF13556">
    <property type="entry name" value="HTH_30"/>
    <property type="match status" value="1"/>
</dbReference>
<name>A0A3N1D815_9ACTN</name>
<evidence type="ECO:0000259" key="3">
    <source>
        <dbReference type="Pfam" id="PF13556"/>
    </source>
</evidence>
<feature type="domain" description="PucR C-terminal helix-turn-helix" evidence="3">
    <location>
        <begin position="415"/>
        <end position="473"/>
    </location>
</feature>
<gene>
    <name evidence="5" type="ORF">EDD29_7388</name>
</gene>
<dbReference type="Pfam" id="PF17853">
    <property type="entry name" value="GGDEF_2"/>
    <property type="match status" value="1"/>
</dbReference>
<organism evidence="5 6">
    <name type="scientific">Actinocorallia herbida</name>
    <dbReference type="NCBI Taxonomy" id="58109"/>
    <lineage>
        <taxon>Bacteria</taxon>
        <taxon>Bacillati</taxon>
        <taxon>Actinomycetota</taxon>
        <taxon>Actinomycetes</taxon>
        <taxon>Streptosporangiales</taxon>
        <taxon>Thermomonosporaceae</taxon>
        <taxon>Actinocorallia</taxon>
    </lineage>
</organism>
<reference evidence="5 6" key="1">
    <citation type="submission" date="2018-11" db="EMBL/GenBank/DDBJ databases">
        <title>Sequencing the genomes of 1000 actinobacteria strains.</title>
        <authorList>
            <person name="Klenk H.-P."/>
        </authorList>
    </citation>
    <scope>NUCLEOTIDE SEQUENCE [LARGE SCALE GENOMIC DNA]</scope>
    <source>
        <strain evidence="5 6">DSM 44254</strain>
    </source>
</reference>
<evidence type="ECO:0000256" key="1">
    <source>
        <dbReference type="ARBA" id="ARBA00006754"/>
    </source>
</evidence>
<dbReference type="InterPro" id="IPR012914">
    <property type="entry name" value="PucR_dom"/>
</dbReference>
<comment type="similarity">
    <text evidence="1">Belongs to the CdaR family.</text>
</comment>
<dbReference type="InterPro" id="IPR042070">
    <property type="entry name" value="PucR_C-HTH_sf"/>
</dbReference>
<evidence type="ECO:0000313" key="5">
    <source>
        <dbReference type="EMBL" id="ROO89683.1"/>
    </source>
</evidence>
<keyword evidence="6" id="KW-1185">Reference proteome</keyword>
<proteinExistence type="inferred from homology"/>
<comment type="caution">
    <text evidence="5">The sequence shown here is derived from an EMBL/GenBank/DDBJ whole genome shotgun (WGS) entry which is preliminary data.</text>
</comment>
<dbReference type="Pfam" id="PF07905">
    <property type="entry name" value="PucR"/>
    <property type="match status" value="1"/>
</dbReference>
<dbReference type="AlphaFoldDB" id="A0A3N1D815"/>
<evidence type="ECO:0000313" key="6">
    <source>
        <dbReference type="Proteomes" id="UP000272400"/>
    </source>
</evidence>
<protein>
    <submittedName>
        <fullName evidence="5">DNA-binding PucR family transcriptional regulator</fullName>
    </submittedName>
</protein>
<dbReference type="InterPro" id="IPR025736">
    <property type="entry name" value="PucR_C-HTH_dom"/>
</dbReference>
<feature type="domain" description="CdaR GGDEF-like" evidence="4">
    <location>
        <begin position="266"/>
        <end position="360"/>
    </location>
</feature>